<sequence>MADRWPQQDGRPDLPRTESGSDAGSDTHPKASDDPIQSPLASASSGGRARGLAELPAVREVLLGTIDRPSPDLQALYQASGTSVDELLEQKKAIDCLASASLINAGVQRQKKGDSDPGRKRSRSKAEEGHGGQEGGADLNDSGSEKPSKTTTIWTEDEDKLLYELVARFGTSKWSLVASKFENKTNKQCRRRWQTCSNVMGAKGAWTAEEDNQLIEGHAFFGNRWTDIAKLVPGRTDNAAKNRYFALLRKQAASAKAGKPSEEEGGSGLAVLSEDQQVDPRIASAILQASPGARSELPGQKRNRPSDDFSAEEVEERVSPRFRGGAAEPSLGRLQGLFFPLEAGLEPGPQFGQGLNLNLPEARFLQQQKGAQEFRFRRPEGPQPGISFSRPEELPGYFPPREGLRQPHVDAAPLPVIPRPDGAEGGAAGEGGDARQPRQEASRKESLDLDLNSTPLKWL</sequence>
<dbReference type="CDD" id="cd00167">
    <property type="entry name" value="SANT"/>
    <property type="match status" value="2"/>
</dbReference>
<feature type="compositionally biased region" description="Basic and acidic residues" evidence="1">
    <location>
        <begin position="432"/>
        <end position="447"/>
    </location>
</feature>
<feature type="region of interest" description="Disordered" evidence="1">
    <location>
        <begin position="368"/>
        <end position="459"/>
    </location>
</feature>
<dbReference type="Proteomes" id="UP000054558">
    <property type="component" value="Unassembled WGS sequence"/>
</dbReference>
<protein>
    <submittedName>
        <fullName evidence="4">MYB family transcription factor</fullName>
    </submittedName>
</protein>
<dbReference type="SMART" id="SM00717">
    <property type="entry name" value="SANT"/>
    <property type="match status" value="2"/>
</dbReference>
<evidence type="ECO:0000313" key="5">
    <source>
        <dbReference type="Proteomes" id="UP000054558"/>
    </source>
</evidence>
<keyword evidence="5" id="KW-1185">Reference proteome</keyword>
<reference evidence="4 5" key="1">
    <citation type="journal article" date="2014" name="Nat. Commun.">
        <title>Klebsormidium flaccidum genome reveals primary factors for plant terrestrial adaptation.</title>
        <authorList>
            <person name="Hori K."/>
            <person name="Maruyama F."/>
            <person name="Fujisawa T."/>
            <person name="Togashi T."/>
            <person name="Yamamoto N."/>
            <person name="Seo M."/>
            <person name="Sato S."/>
            <person name="Yamada T."/>
            <person name="Mori H."/>
            <person name="Tajima N."/>
            <person name="Moriyama T."/>
            <person name="Ikeuchi M."/>
            <person name="Watanabe M."/>
            <person name="Wada H."/>
            <person name="Kobayashi K."/>
            <person name="Saito M."/>
            <person name="Masuda T."/>
            <person name="Sasaki-Sekimoto Y."/>
            <person name="Mashiguchi K."/>
            <person name="Awai K."/>
            <person name="Shimojima M."/>
            <person name="Masuda S."/>
            <person name="Iwai M."/>
            <person name="Nobusawa T."/>
            <person name="Narise T."/>
            <person name="Kondo S."/>
            <person name="Saito H."/>
            <person name="Sato R."/>
            <person name="Murakawa M."/>
            <person name="Ihara Y."/>
            <person name="Oshima-Yamada Y."/>
            <person name="Ohtaka K."/>
            <person name="Satoh M."/>
            <person name="Sonobe K."/>
            <person name="Ishii M."/>
            <person name="Ohtani R."/>
            <person name="Kanamori-Sato M."/>
            <person name="Honoki R."/>
            <person name="Miyazaki D."/>
            <person name="Mochizuki H."/>
            <person name="Umetsu J."/>
            <person name="Higashi K."/>
            <person name="Shibata D."/>
            <person name="Kamiya Y."/>
            <person name="Sato N."/>
            <person name="Nakamura Y."/>
            <person name="Tabata S."/>
            <person name="Ida S."/>
            <person name="Kurokawa K."/>
            <person name="Ohta H."/>
        </authorList>
    </citation>
    <scope>NUCLEOTIDE SEQUENCE [LARGE SCALE GENOMIC DNA]</scope>
    <source>
        <strain evidence="4 5">NIES-2285</strain>
    </source>
</reference>
<organism evidence="4 5">
    <name type="scientific">Klebsormidium nitens</name>
    <name type="common">Green alga</name>
    <name type="synonym">Ulothrix nitens</name>
    <dbReference type="NCBI Taxonomy" id="105231"/>
    <lineage>
        <taxon>Eukaryota</taxon>
        <taxon>Viridiplantae</taxon>
        <taxon>Streptophyta</taxon>
        <taxon>Klebsormidiophyceae</taxon>
        <taxon>Klebsormidiales</taxon>
        <taxon>Klebsormidiaceae</taxon>
        <taxon>Klebsormidium</taxon>
    </lineage>
</organism>
<evidence type="ECO:0000259" key="3">
    <source>
        <dbReference type="PROSITE" id="PS51294"/>
    </source>
</evidence>
<dbReference type="PROSITE" id="PS51294">
    <property type="entry name" value="HTH_MYB"/>
    <property type="match status" value="2"/>
</dbReference>
<dbReference type="Pfam" id="PF00249">
    <property type="entry name" value="Myb_DNA-binding"/>
    <property type="match status" value="2"/>
</dbReference>
<dbReference type="GO" id="GO:0000981">
    <property type="term" value="F:DNA-binding transcription factor activity, RNA polymerase II-specific"/>
    <property type="evidence" value="ECO:0000318"/>
    <property type="project" value="GO_Central"/>
</dbReference>
<dbReference type="GO" id="GO:0006355">
    <property type="term" value="P:regulation of DNA-templated transcription"/>
    <property type="evidence" value="ECO:0000318"/>
    <property type="project" value="GO_Central"/>
</dbReference>
<name>A0A1Y1IG41_KLENI</name>
<dbReference type="SUPFAM" id="SSF46689">
    <property type="entry name" value="Homeodomain-like"/>
    <property type="match status" value="1"/>
</dbReference>
<feature type="domain" description="Myb-like" evidence="2">
    <location>
        <begin position="203"/>
        <end position="248"/>
    </location>
</feature>
<feature type="domain" description="HTH myb-type" evidence="3">
    <location>
        <begin position="203"/>
        <end position="252"/>
    </location>
</feature>
<dbReference type="PANTHER" id="PTHR45614">
    <property type="entry name" value="MYB PROTEIN-RELATED"/>
    <property type="match status" value="1"/>
</dbReference>
<evidence type="ECO:0000256" key="1">
    <source>
        <dbReference type="SAM" id="MobiDB-lite"/>
    </source>
</evidence>
<feature type="region of interest" description="Disordered" evidence="1">
    <location>
        <begin position="288"/>
        <end position="327"/>
    </location>
</feature>
<gene>
    <name evidence="4" type="ORF">KFL_005650070</name>
</gene>
<dbReference type="InterPro" id="IPR009057">
    <property type="entry name" value="Homeodomain-like_sf"/>
</dbReference>
<evidence type="ECO:0000313" key="4">
    <source>
        <dbReference type="EMBL" id="GAQ89815.1"/>
    </source>
</evidence>
<evidence type="ECO:0000259" key="2">
    <source>
        <dbReference type="PROSITE" id="PS50090"/>
    </source>
</evidence>
<dbReference type="OMA" id="CKLPEGR"/>
<feature type="domain" description="HTH myb-type" evidence="3">
    <location>
        <begin position="146"/>
        <end position="196"/>
    </location>
</feature>
<dbReference type="InterPro" id="IPR017930">
    <property type="entry name" value="Myb_dom"/>
</dbReference>
<dbReference type="EMBL" id="DF237514">
    <property type="protein sequence ID" value="GAQ89815.1"/>
    <property type="molecule type" value="Genomic_DNA"/>
</dbReference>
<dbReference type="InterPro" id="IPR050560">
    <property type="entry name" value="MYB_TF"/>
</dbReference>
<dbReference type="GO" id="GO:0005634">
    <property type="term" value="C:nucleus"/>
    <property type="evidence" value="ECO:0000318"/>
    <property type="project" value="GO_Central"/>
</dbReference>
<dbReference type="GO" id="GO:0000978">
    <property type="term" value="F:RNA polymerase II cis-regulatory region sequence-specific DNA binding"/>
    <property type="evidence" value="ECO:0000318"/>
    <property type="project" value="GO_Central"/>
</dbReference>
<feature type="compositionally biased region" description="Basic and acidic residues" evidence="1">
    <location>
        <begin position="111"/>
        <end position="131"/>
    </location>
</feature>
<dbReference type="AlphaFoldDB" id="A0A1Y1IG41"/>
<feature type="domain" description="Myb-like" evidence="2">
    <location>
        <begin position="146"/>
        <end position="195"/>
    </location>
</feature>
<dbReference type="InterPro" id="IPR001005">
    <property type="entry name" value="SANT/Myb"/>
</dbReference>
<dbReference type="Gene3D" id="1.10.10.60">
    <property type="entry name" value="Homeodomain-like"/>
    <property type="match status" value="2"/>
</dbReference>
<accession>A0A1Y1IG41</accession>
<feature type="region of interest" description="Disordered" evidence="1">
    <location>
        <begin position="1"/>
        <end position="50"/>
    </location>
</feature>
<feature type="region of interest" description="Disordered" evidence="1">
    <location>
        <begin position="107"/>
        <end position="153"/>
    </location>
</feature>
<dbReference type="PANTHER" id="PTHR45614:SF76">
    <property type="entry name" value="TRANSCRIPTION FACTOR MYB124"/>
    <property type="match status" value="1"/>
</dbReference>
<proteinExistence type="predicted"/>
<dbReference type="STRING" id="105231.A0A1Y1IG41"/>
<dbReference type="PROSITE" id="PS50090">
    <property type="entry name" value="MYB_LIKE"/>
    <property type="match status" value="2"/>
</dbReference>
<dbReference type="OrthoDB" id="2143914at2759"/>